<dbReference type="RefSeq" id="WP_127767787.1">
    <property type="nucleotide sequence ID" value="NZ_SADE01000004.1"/>
</dbReference>
<dbReference type="Proteomes" id="UP000287447">
    <property type="component" value="Unassembled WGS sequence"/>
</dbReference>
<accession>A0A3S2Z4Q4</accession>
<evidence type="ECO:0000313" key="4">
    <source>
        <dbReference type="Proteomes" id="UP000287447"/>
    </source>
</evidence>
<organism evidence="3 4">
    <name type="scientific">Hwanghaeella grinnelliae</name>
    <dbReference type="NCBI Taxonomy" id="2500179"/>
    <lineage>
        <taxon>Bacteria</taxon>
        <taxon>Pseudomonadati</taxon>
        <taxon>Pseudomonadota</taxon>
        <taxon>Alphaproteobacteria</taxon>
        <taxon>Rhodospirillales</taxon>
        <taxon>Rhodospirillaceae</taxon>
        <taxon>Hwanghaeella</taxon>
    </lineage>
</organism>
<dbReference type="GO" id="GO:0003677">
    <property type="term" value="F:DNA binding"/>
    <property type="evidence" value="ECO:0007669"/>
    <property type="project" value="InterPro"/>
</dbReference>
<dbReference type="InterPro" id="IPR046348">
    <property type="entry name" value="SIS_dom_sf"/>
</dbReference>
<dbReference type="Pfam" id="PF01418">
    <property type="entry name" value="HTH_6"/>
    <property type="match status" value="1"/>
</dbReference>
<dbReference type="SUPFAM" id="SSF53697">
    <property type="entry name" value="SIS domain"/>
    <property type="match status" value="1"/>
</dbReference>
<dbReference type="InterPro" id="IPR001347">
    <property type="entry name" value="SIS_dom"/>
</dbReference>
<dbReference type="InterPro" id="IPR047640">
    <property type="entry name" value="RpiR-like"/>
</dbReference>
<name>A0A3S2Z4Q4_9PROT</name>
<feature type="domain" description="HTH rpiR-type" evidence="1">
    <location>
        <begin position="21"/>
        <end position="97"/>
    </location>
</feature>
<reference evidence="4" key="1">
    <citation type="submission" date="2019-01" db="EMBL/GenBank/DDBJ databases">
        <title>Gri0909 isolated from a small marine red alga.</title>
        <authorList>
            <person name="Kim J."/>
            <person name="Jeong S.E."/>
            <person name="Jeon C.O."/>
        </authorList>
    </citation>
    <scope>NUCLEOTIDE SEQUENCE [LARGE SCALE GENOMIC DNA]</scope>
    <source>
        <strain evidence="4">Gri0909</strain>
    </source>
</reference>
<comment type="caution">
    <text evidence="3">The sequence shown here is derived from an EMBL/GenBank/DDBJ whole genome shotgun (WGS) entry which is preliminary data.</text>
</comment>
<dbReference type="SUPFAM" id="SSF46689">
    <property type="entry name" value="Homeodomain-like"/>
    <property type="match status" value="1"/>
</dbReference>
<dbReference type="AlphaFoldDB" id="A0A3S2Z4Q4"/>
<dbReference type="PROSITE" id="PS51464">
    <property type="entry name" value="SIS"/>
    <property type="match status" value="1"/>
</dbReference>
<dbReference type="GO" id="GO:0003700">
    <property type="term" value="F:DNA-binding transcription factor activity"/>
    <property type="evidence" value="ECO:0007669"/>
    <property type="project" value="InterPro"/>
</dbReference>
<dbReference type="Gene3D" id="1.10.10.10">
    <property type="entry name" value="Winged helix-like DNA-binding domain superfamily/Winged helix DNA-binding domain"/>
    <property type="match status" value="1"/>
</dbReference>
<dbReference type="InterPro" id="IPR000281">
    <property type="entry name" value="HTH_RpiR"/>
</dbReference>
<sequence length="298" mass="33148">MTKKTKHPQAPHDANDAATHTALEKAVRAQYASLPVSERRIADFILEFPGEVAAYTATELAELSNGSKAAVTRLIKRLGFSNYDEARRAARDAQTWGSPLYLMQKSHQPKDFAGRVQFHIDQDVQNITTTLQSLSPDSFRLIVDTICTADRVVCVGWRNSYFLAAYLHWQIVQVRKDVSLLPTAGMTLAEDIAMLGKDDLLICVGMRRRVPQVEKVIAAANKQQAKILYVTDRTAGALSSATWTIPCSVRGSEPFDRYGAVLSLFHLLSVAVVEKMGETGRKHLQSIEHLHDVIDEME</sequence>
<dbReference type="InterPro" id="IPR036388">
    <property type="entry name" value="WH-like_DNA-bd_sf"/>
</dbReference>
<dbReference type="EMBL" id="SADE01000004">
    <property type="protein sequence ID" value="RVU33757.1"/>
    <property type="molecule type" value="Genomic_DNA"/>
</dbReference>
<evidence type="ECO:0000259" key="2">
    <source>
        <dbReference type="PROSITE" id="PS51464"/>
    </source>
</evidence>
<gene>
    <name evidence="3" type="ORF">EOI86_21670</name>
</gene>
<dbReference type="Gene3D" id="3.40.50.10490">
    <property type="entry name" value="Glucose-6-phosphate isomerase like protein, domain 1"/>
    <property type="match status" value="1"/>
</dbReference>
<keyword evidence="4" id="KW-1185">Reference proteome</keyword>
<evidence type="ECO:0000313" key="3">
    <source>
        <dbReference type="EMBL" id="RVU33757.1"/>
    </source>
</evidence>
<dbReference type="PANTHER" id="PTHR30514">
    <property type="entry name" value="GLUCOKINASE"/>
    <property type="match status" value="1"/>
</dbReference>
<dbReference type="OrthoDB" id="3237351at2"/>
<dbReference type="PANTHER" id="PTHR30514:SF18">
    <property type="entry name" value="RPIR-FAMILY TRANSCRIPTIONAL REGULATOR"/>
    <property type="match status" value="1"/>
</dbReference>
<feature type="domain" description="SIS" evidence="2">
    <location>
        <begin position="142"/>
        <end position="278"/>
    </location>
</feature>
<dbReference type="InterPro" id="IPR009057">
    <property type="entry name" value="Homeodomain-like_sf"/>
</dbReference>
<evidence type="ECO:0000259" key="1">
    <source>
        <dbReference type="PROSITE" id="PS51071"/>
    </source>
</evidence>
<dbReference type="GO" id="GO:0097367">
    <property type="term" value="F:carbohydrate derivative binding"/>
    <property type="evidence" value="ECO:0007669"/>
    <property type="project" value="InterPro"/>
</dbReference>
<proteinExistence type="predicted"/>
<protein>
    <submittedName>
        <fullName evidence="3">MurR/RpiR family transcriptional regulator</fullName>
    </submittedName>
</protein>
<dbReference type="GO" id="GO:1901135">
    <property type="term" value="P:carbohydrate derivative metabolic process"/>
    <property type="evidence" value="ECO:0007669"/>
    <property type="project" value="InterPro"/>
</dbReference>
<dbReference type="Pfam" id="PF01380">
    <property type="entry name" value="SIS"/>
    <property type="match status" value="1"/>
</dbReference>
<dbReference type="PROSITE" id="PS51071">
    <property type="entry name" value="HTH_RPIR"/>
    <property type="match status" value="1"/>
</dbReference>